<name>A0AAF0R0D2_SOLVR</name>
<sequence>MVHLYRNGFKPRYFVWIDHGESDGLDGIFYNSMPVDVYNMVAPHGQIRVEQVRVEHDRVHEMINDAFGVQDGMEPEQYFDEAPNEEARHFYDQLEESSRPLCEGSPHSALSVAVRLMNIKSDWNVPNAAMDSMVDLLGELLNPEFNIPKNFYQAKRLVSKLGLTYDRIHCCVNGCMLFYKTDSELENLMDVKGKTKDNPKARMDIKEYCRRKELWMQELQNGKIVKSKASFSFTLDEKREIIEWVKNLRMPEGYALNLRKRADMNEGKLIGMKSHDCHVFMETLIPIAFSHLPERIWKPITEISLFFKDLCSGKLLESSLDRMEENILVTTTKLEKIFPCGFFDVMENLPIHLVQEARLGGPVQTRWMYPFERKIGSSKQTIKQRGRIERSFVQGHIGRETCDFYSYYFGHDVSCKRNRANRNDEGDIDPLFPPISIFNQNDRGSKKRRKRGFTDMEMQSAVTHILLNCP</sequence>
<evidence type="ECO:0000313" key="2">
    <source>
        <dbReference type="EMBL" id="WMV30330.1"/>
    </source>
</evidence>
<dbReference type="Proteomes" id="UP001234989">
    <property type="component" value="Chromosome 5"/>
</dbReference>
<dbReference type="Pfam" id="PF13960">
    <property type="entry name" value="DUF4218"/>
    <property type="match status" value="1"/>
</dbReference>
<feature type="domain" description="DUF4218" evidence="1">
    <location>
        <begin position="310"/>
        <end position="423"/>
    </location>
</feature>
<organism evidence="2 3">
    <name type="scientific">Solanum verrucosum</name>
    <dbReference type="NCBI Taxonomy" id="315347"/>
    <lineage>
        <taxon>Eukaryota</taxon>
        <taxon>Viridiplantae</taxon>
        <taxon>Streptophyta</taxon>
        <taxon>Embryophyta</taxon>
        <taxon>Tracheophyta</taxon>
        <taxon>Spermatophyta</taxon>
        <taxon>Magnoliopsida</taxon>
        <taxon>eudicotyledons</taxon>
        <taxon>Gunneridae</taxon>
        <taxon>Pentapetalae</taxon>
        <taxon>asterids</taxon>
        <taxon>lamiids</taxon>
        <taxon>Solanales</taxon>
        <taxon>Solanaceae</taxon>
        <taxon>Solanoideae</taxon>
        <taxon>Solaneae</taxon>
        <taxon>Solanum</taxon>
    </lineage>
</organism>
<gene>
    <name evidence="2" type="ORF">MTR67_023715</name>
</gene>
<dbReference type="PANTHER" id="PTHR48258">
    <property type="entry name" value="DUF4218 DOMAIN-CONTAINING PROTEIN-RELATED"/>
    <property type="match status" value="1"/>
</dbReference>
<evidence type="ECO:0000313" key="3">
    <source>
        <dbReference type="Proteomes" id="UP001234989"/>
    </source>
</evidence>
<dbReference type="PANTHER" id="PTHR48258:SF4">
    <property type="entry name" value="DUF4216 DOMAIN-CONTAINING PROTEIN"/>
    <property type="match status" value="1"/>
</dbReference>
<reference evidence="2" key="1">
    <citation type="submission" date="2023-08" db="EMBL/GenBank/DDBJ databases">
        <title>A de novo genome assembly of Solanum verrucosum Schlechtendal, a Mexican diploid species geographically isolated from the other diploid A-genome species in potato relatives.</title>
        <authorList>
            <person name="Hosaka K."/>
        </authorList>
    </citation>
    <scope>NUCLEOTIDE SEQUENCE</scope>
    <source>
        <tissue evidence="2">Young leaves</tissue>
    </source>
</reference>
<dbReference type="EMBL" id="CP133616">
    <property type="protein sequence ID" value="WMV30330.1"/>
    <property type="molecule type" value="Genomic_DNA"/>
</dbReference>
<dbReference type="InterPro" id="IPR025452">
    <property type="entry name" value="DUF4218"/>
</dbReference>
<keyword evidence="3" id="KW-1185">Reference proteome</keyword>
<accession>A0AAF0R0D2</accession>
<evidence type="ECO:0000259" key="1">
    <source>
        <dbReference type="Pfam" id="PF13960"/>
    </source>
</evidence>
<protein>
    <recommendedName>
        <fullName evidence="1">DUF4218 domain-containing protein</fullName>
    </recommendedName>
</protein>
<proteinExistence type="predicted"/>
<dbReference type="AlphaFoldDB" id="A0AAF0R0D2"/>